<comment type="subcellular location">
    <subcellularLocation>
        <location evidence="1">Membrane</location>
        <topology evidence="1">Multi-pass membrane protein</topology>
    </subcellularLocation>
</comment>
<feature type="transmembrane region" description="Helical" evidence="16">
    <location>
        <begin position="12"/>
        <end position="32"/>
    </location>
</feature>
<evidence type="ECO:0000256" key="7">
    <source>
        <dbReference type="ARBA" id="ARBA00022989"/>
    </source>
</evidence>
<dbReference type="GO" id="GO:0009252">
    <property type="term" value="P:peptidoglycan biosynthetic process"/>
    <property type="evidence" value="ECO:0007669"/>
    <property type="project" value="UniProtKB-KW"/>
</dbReference>
<dbReference type="EMBL" id="PNIL01000054">
    <property type="protein sequence ID" value="PMP67221.1"/>
    <property type="molecule type" value="Genomic_DNA"/>
</dbReference>
<evidence type="ECO:0000313" key="17">
    <source>
        <dbReference type="EMBL" id="PMP67221.1"/>
    </source>
</evidence>
<comment type="similarity">
    <text evidence="11">Belongs to the SEDS family. FtsW subfamily.</text>
</comment>
<keyword evidence="8 16" id="KW-0472">Membrane</keyword>
<accession>A0A2J6X9E2</accession>
<keyword evidence="2" id="KW-0328">Glycosyltransferase</keyword>
<proteinExistence type="inferred from homology"/>
<dbReference type="GO" id="GO:0005886">
    <property type="term" value="C:plasma membrane"/>
    <property type="evidence" value="ECO:0007669"/>
    <property type="project" value="TreeGrafter"/>
</dbReference>
<keyword evidence="7 16" id="KW-1133">Transmembrane helix</keyword>
<dbReference type="EMBL" id="PNIX01000046">
    <property type="protein sequence ID" value="PMP84025.1"/>
    <property type="molecule type" value="Genomic_DNA"/>
</dbReference>
<keyword evidence="4 16" id="KW-0812">Transmembrane</keyword>
<dbReference type="GO" id="GO:0015648">
    <property type="term" value="F:lipid-linked peptidoglycan transporter activity"/>
    <property type="evidence" value="ECO:0007669"/>
    <property type="project" value="TreeGrafter"/>
</dbReference>
<dbReference type="GO" id="GO:0051301">
    <property type="term" value="P:cell division"/>
    <property type="evidence" value="ECO:0007669"/>
    <property type="project" value="InterPro"/>
</dbReference>
<evidence type="ECO:0000256" key="14">
    <source>
        <dbReference type="ARBA" id="ARBA00044770"/>
    </source>
</evidence>
<reference evidence="19 20" key="1">
    <citation type="submission" date="2018-01" db="EMBL/GenBank/DDBJ databases">
        <title>Metagenomic assembled genomes from two thermal pools in the Uzon Caldera, Kamchatka, Russia.</title>
        <authorList>
            <person name="Wilkins L."/>
            <person name="Ettinger C."/>
        </authorList>
    </citation>
    <scope>NUCLEOTIDE SEQUENCE [LARGE SCALE GENOMIC DNA]</scope>
    <source>
        <strain evidence="18">ARK-10</strain>
        <strain evidence="17">ZAV-07</strain>
    </source>
</reference>
<evidence type="ECO:0000256" key="3">
    <source>
        <dbReference type="ARBA" id="ARBA00022679"/>
    </source>
</evidence>
<evidence type="ECO:0000256" key="11">
    <source>
        <dbReference type="ARBA" id="ARBA00038053"/>
    </source>
</evidence>
<feature type="transmembrane region" description="Helical" evidence="16">
    <location>
        <begin position="38"/>
        <end position="57"/>
    </location>
</feature>
<dbReference type="RefSeq" id="WP_424586607.1">
    <property type="nucleotide sequence ID" value="NZ_JBNARP010000003.1"/>
</dbReference>
<feature type="transmembrane region" description="Helical" evidence="16">
    <location>
        <begin position="165"/>
        <end position="188"/>
    </location>
</feature>
<dbReference type="GO" id="GO:0008955">
    <property type="term" value="F:peptidoglycan glycosyltransferase activity"/>
    <property type="evidence" value="ECO:0007669"/>
    <property type="project" value="UniProtKB-EC"/>
</dbReference>
<keyword evidence="6" id="KW-0573">Peptidoglycan synthesis</keyword>
<evidence type="ECO:0000256" key="15">
    <source>
        <dbReference type="ARBA" id="ARBA00049902"/>
    </source>
</evidence>
<comment type="caution">
    <text evidence="18">The sequence shown here is derived from an EMBL/GenBank/DDBJ whole genome shotgun (WGS) entry which is preliminary data.</text>
</comment>
<organism evidence="18 19">
    <name type="scientific">Caldisericum exile</name>
    <dbReference type="NCBI Taxonomy" id="693075"/>
    <lineage>
        <taxon>Bacteria</taxon>
        <taxon>Pseudomonadati</taxon>
        <taxon>Caldisericota/Cryosericota group</taxon>
        <taxon>Caldisericota</taxon>
        <taxon>Caldisericia</taxon>
        <taxon>Caldisericales</taxon>
        <taxon>Caldisericaceae</taxon>
        <taxon>Caldisericum</taxon>
    </lineage>
</organism>
<feature type="transmembrane region" description="Helical" evidence="16">
    <location>
        <begin position="128"/>
        <end position="145"/>
    </location>
</feature>
<dbReference type="GO" id="GO:0032153">
    <property type="term" value="C:cell division site"/>
    <property type="evidence" value="ECO:0007669"/>
    <property type="project" value="TreeGrafter"/>
</dbReference>
<comment type="catalytic activity">
    <reaction evidence="15">
        <text>[GlcNAc-(1-&gt;4)-Mur2Ac(oyl-L-Ala-gamma-D-Glu-L-Lys-D-Ala-D-Ala)](n)-di-trans,octa-cis-undecaprenyl diphosphate + beta-D-GlcNAc-(1-&gt;4)-Mur2Ac(oyl-L-Ala-gamma-D-Glu-L-Lys-D-Ala-D-Ala)-di-trans,octa-cis-undecaprenyl diphosphate = [GlcNAc-(1-&gt;4)-Mur2Ac(oyl-L-Ala-gamma-D-Glu-L-Lys-D-Ala-D-Ala)](n+1)-di-trans,octa-cis-undecaprenyl diphosphate + di-trans,octa-cis-undecaprenyl diphosphate + H(+)</text>
        <dbReference type="Rhea" id="RHEA:23708"/>
        <dbReference type="Rhea" id="RHEA-COMP:9602"/>
        <dbReference type="Rhea" id="RHEA-COMP:9603"/>
        <dbReference type="ChEBI" id="CHEBI:15378"/>
        <dbReference type="ChEBI" id="CHEBI:58405"/>
        <dbReference type="ChEBI" id="CHEBI:60033"/>
        <dbReference type="ChEBI" id="CHEBI:78435"/>
        <dbReference type="EC" id="2.4.99.28"/>
    </reaction>
</comment>
<protein>
    <recommendedName>
        <fullName evidence="12">Probable peptidoglycan glycosyltransferase FtsW</fullName>
        <ecNumber evidence="14">2.4.99.28</ecNumber>
    </recommendedName>
    <alternativeName>
        <fullName evidence="13">Cell division protein FtsW</fullName>
    </alternativeName>
    <alternativeName>
        <fullName evidence="10">Cell wall polymerase</fullName>
    </alternativeName>
    <alternativeName>
        <fullName evidence="9">Peptidoglycan polymerase</fullName>
    </alternativeName>
</protein>
<evidence type="ECO:0000313" key="19">
    <source>
        <dbReference type="Proteomes" id="UP000236910"/>
    </source>
</evidence>
<dbReference type="EC" id="2.4.99.28" evidence="14"/>
<evidence type="ECO:0000256" key="6">
    <source>
        <dbReference type="ARBA" id="ARBA00022984"/>
    </source>
</evidence>
<dbReference type="PANTHER" id="PTHR30474:SF2">
    <property type="entry name" value="PEPTIDOGLYCAN GLYCOSYLTRANSFERASE FTSW-RELATED"/>
    <property type="match status" value="1"/>
</dbReference>
<dbReference type="Pfam" id="PF01098">
    <property type="entry name" value="FTSW_RODA_SPOVE"/>
    <property type="match status" value="1"/>
</dbReference>
<evidence type="ECO:0000256" key="4">
    <source>
        <dbReference type="ARBA" id="ARBA00022692"/>
    </source>
</evidence>
<feature type="transmembrane region" description="Helical" evidence="16">
    <location>
        <begin position="221"/>
        <end position="239"/>
    </location>
</feature>
<keyword evidence="3" id="KW-0808">Transferase</keyword>
<evidence type="ECO:0000256" key="12">
    <source>
        <dbReference type="ARBA" id="ARBA00041185"/>
    </source>
</evidence>
<sequence>MKKLINPYSASLIFISVLLSLFGIFISGSLSIVYQNLILKQIISFALGVSLMLFFAFFNHKRLAPLSKIGYITLFILLLFLLLNGKLSRFVDFGIVTFQPSQFAYIGISLLIARIFRDPIDEENVPKIYALTFVLVGLIAVLIAFEPDMGSAAQVFLTGFTLLHIIGMPLVEFLGFSILSFLGVILMIPLNSEWHRRVVAFLNPYAHASDEALQTLQSLRAFARGGITGVGFMKGIFKYPSVLPVSISDFILPVIGEELGAVFVILLLIAYLSLIFIGFKIASNARSTFSRILALGLTLGITYFAVINIAVNLGLMPTTGVPLPFVSFGGNNMLANFIAIGILINISRTEVD</sequence>
<feature type="transmembrane region" description="Helical" evidence="16">
    <location>
        <begin position="93"/>
        <end position="116"/>
    </location>
</feature>
<evidence type="ECO:0000256" key="8">
    <source>
        <dbReference type="ARBA" id="ARBA00023136"/>
    </source>
</evidence>
<dbReference type="Proteomes" id="UP000236910">
    <property type="component" value="Unassembled WGS sequence"/>
</dbReference>
<feature type="transmembrane region" description="Helical" evidence="16">
    <location>
        <begin position="69"/>
        <end position="87"/>
    </location>
</feature>
<dbReference type="AlphaFoldDB" id="A0A2J6X9E2"/>
<gene>
    <name evidence="18" type="ORF">C0175_00775</name>
    <name evidence="17" type="ORF">C0189_03575</name>
</gene>
<feature type="transmembrane region" description="Helical" evidence="16">
    <location>
        <begin position="259"/>
        <end position="279"/>
    </location>
</feature>
<evidence type="ECO:0000313" key="20">
    <source>
        <dbReference type="Proteomes" id="UP000237040"/>
    </source>
</evidence>
<feature type="transmembrane region" description="Helical" evidence="16">
    <location>
        <begin position="291"/>
        <end position="311"/>
    </location>
</feature>
<evidence type="ECO:0000256" key="9">
    <source>
        <dbReference type="ARBA" id="ARBA00032370"/>
    </source>
</evidence>
<dbReference type="InterPro" id="IPR001182">
    <property type="entry name" value="FtsW/RodA"/>
</dbReference>
<dbReference type="Proteomes" id="UP000237040">
    <property type="component" value="Unassembled WGS sequence"/>
</dbReference>
<dbReference type="PANTHER" id="PTHR30474">
    <property type="entry name" value="CELL CYCLE PROTEIN"/>
    <property type="match status" value="1"/>
</dbReference>
<evidence type="ECO:0000256" key="16">
    <source>
        <dbReference type="SAM" id="Phobius"/>
    </source>
</evidence>
<evidence type="ECO:0000256" key="5">
    <source>
        <dbReference type="ARBA" id="ARBA00022960"/>
    </source>
</evidence>
<feature type="transmembrane region" description="Helical" evidence="16">
    <location>
        <begin position="323"/>
        <end position="346"/>
    </location>
</feature>
<evidence type="ECO:0000256" key="10">
    <source>
        <dbReference type="ARBA" id="ARBA00033270"/>
    </source>
</evidence>
<keyword evidence="5" id="KW-0133">Cell shape</keyword>
<evidence type="ECO:0000313" key="18">
    <source>
        <dbReference type="EMBL" id="PMP84025.1"/>
    </source>
</evidence>
<evidence type="ECO:0000256" key="13">
    <source>
        <dbReference type="ARBA" id="ARBA00041418"/>
    </source>
</evidence>
<dbReference type="GO" id="GO:0008360">
    <property type="term" value="P:regulation of cell shape"/>
    <property type="evidence" value="ECO:0007669"/>
    <property type="project" value="UniProtKB-KW"/>
</dbReference>
<evidence type="ECO:0000256" key="1">
    <source>
        <dbReference type="ARBA" id="ARBA00004141"/>
    </source>
</evidence>
<evidence type="ECO:0000256" key="2">
    <source>
        <dbReference type="ARBA" id="ARBA00022676"/>
    </source>
</evidence>
<name>A0A2J6X9E2_9BACT</name>